<dbReference type="Proteomes" id="UP000078541">
    <property type="component" value="Unassembled WGS sequence"/>
</dbReference>
<name>A0A151JXV5_9HYME</name>
<proteinExistence type="predicted"/>
<evidence type="ECO:0000313" key="2">
    <source>
        <dbReference type="Proteomes" id="UP000078541"/>
    </source>
</evidence>
<dbReference type="EMBL" id="KQ981544">
    <property type="protein sequence ID" value="KYN40055.1"/>
    <property type="molecule type" value="Genomic_DNA"/>
</dbReference>
<sequence length="113" mass="12776">MFSISYSASSHTSLKPRYIPHILMRRYVLTLTAYKFLDIGIVVGSTSDIERLMQPTVSSSSSSIQDLNVELVKVHDTKNVKLSLYDSNIECELIVYTLDNIVNSVKSKCTFYC</sequence>
<dbReference type="AlphaFoldDB" id="A0A151JXV5"/>
<keyword evidence="2" id="KW-1185">Reference proteome</keyword>
<organism evidence="1 2">
    <name type="scientific">Trachymyrmex septentrionalis</name>
    <dbReference type="NCBI Taxonomy" id="34720"/>
    <lineage>
        <taxon>Eukaryota</taxon>
        <taxon>Metazoa</taxon>
        <taxon>Ecdysozoa</taxon>
        <taxon>Arthropoda</taxon>
        <taxon>Hexapoda</taxon>
        <taxon>Insecta</taxon>
        <taxon>Pterygota</taxon>
        <taxon>Neoptera</taxon>
        <taxon>Endopterygota</taxon>
        <taxon>Hymenoptera</taxon>
        <taxon>Apocrita</taxon>
        <taxon>Aculeata</taxon>
        <taxon>Formicoidea</taxon>
        <taxon>Formicidae</taxon>
        <taxon>Myrmicinae</taxon>
        <taxon>Trachymyrmex</taxon>
    </lineage>
</organism>
<evidence type="ECO:0000313" key="1">
    <source>
        <dbReference type="EMBL" id="KYN40055.1"/>
    </source>
</evidence>
<accession>A0A151JXV5</accession>
<protein>
    <submittedName>
        <fullName evidence="1">Uncharacterized protein</fullName>
    </submittedName>
</protein>
<gene>
    <name evidence="1" type="ORF">ALC56_05556</name>
</gene>
<reference evidence="1 2" key="1">
    <citation type="submission" date="2016-03" db="EMBL/GenBank/DDBJ databases">
        <title>Trachymyrmex septentrionalis WGS genome.</title>
        <authorList>
            <person name="Nygaard S."/>
            <person name="Hu H."/>
            <person name="Boomsma J."/>
            <person name="Zhang G."/>
        </authorList>
    </citation>
    <scope>NUCLEOTIDE SEQUENCE [LARGE SCALE GENOMIC DNA]</scope>
    <source>
        <strain evidence="1">Tsep2-gDNA-1</strain>
        <tissue evidence="1">Whole body</tissue>
    </source>
</reference>